<proteinExistence type="predicted"/>
<evidence type="ECO:0000313" key="1">
    <source>
        <dbReference type="EMBL" id="QNQ90653.1"/>
    </source>
</evidence>
<name>A0A7H0SQ28_9CORY</name>
<dbReference type="EMBL" id="CP046884">
    <property type="protein sequence ID" value="QNQ90653.1"/>
    <property type="molecule type" value="Genomic_DNA"/>
</dbReference>
<evidence type="ECO:0000313" key="2">
    <source>
        <dbReference type="Proteomes" id="UP000516320"/>
    </source>
</evidence>
<reference evidence="1 2" key="1">
    <citation type="submission" date="2019-12" db="EMBL/GenBank/DDBJ databases">
        <title>Corynebacterium sp. nov., isolated from feces of the Anser Albifrons in China.</title>
        <authorList>
            <person name="Liu Q."/>
        </authorList>
    </citation>
    <scope>NUCLEOTIDE SEQUENCE [LARGE SCALE GENOMIC DNA]</scope>
    <source>
        <strain evidence="1 2">4H37-19</strain>
    </source>
</reference>
<accession>A0A7H0SQ28</accession>
<dbReference type="Proteomes" id="UP000516320">
    <property type="component" value="Chromosome"/>
</dbReference>
<dbReference type="RefSeq" id="WP_187973967.1">
    <property type="nucleotide sequence ID" value="NZ_CP046884.1"/>
</dbReference>
<sequence length="164" mass="17694">MFGIIRWMSAIVLILGLGLSGGGLYAHNQVSSQLQEQRITMPEESQLPTQEQREALGSWAGQQLTTGPQAKAFADHYVAVHLQQMAGGRTYSEIGEDEPELKAKVFEGQTVRATLLTAYAFWALGSISLWSGVVLLLLGVLGAVIAIIQRQSKKSVGVRKNSAA</sequence>
<protein>
    <submittedName>
        <fullName evidence="1">Uncharacterized protein</fullName>
    </submittedName>
</protein>
<dbReference type="KEGG" id="cpoy:GP475_08395"/>
<gene>
    <name evidence="1" type="ORF">GP475_08395</name>
</gene>
<dbReference type="AlphaFoldDB" id="A0A7H0SQ28"/>
<keyword evidence="2" id="KW-1185">Reference proteome</keyword>
<organism evidence="1 2">
    <name type="scientific">Corynebacterium poyangense</name>
    <dbReference type="NCBI Taxonomy" id="2684405"/>
    <lineage>
        <taxon>Bacteria</taxon>
        <taxon>Bacillati</taxon>
        <taxon>Actinomycetota</taxon>
        <taxon>Actinomycetes</taxon>
        <taxon>Mycobacteriales</taxon>
        <taxon>Corynebacteriaceae</taxon>
        <taxon>Corynebacterium</taxon>
    </lineage>
</organism>